<name>A0A438KLS6_VITVI</name>
<gene>
    <name evidence="1" type="ORF">CK203_001173</name>
</gene>
<dbReference type="Proteomes" id="UP000288805">
    <property type="component" value="Unassembled WGS sequence"/>
</dbReference>
<reference evidence="1 2" key="1">
    <citation type="journal article" date="2018" name="PLoS Genet.">
        <title>Population sequencing reveals clonal diversity and ancestral inbreeding in the grapevine cultivar Chardonnay.</title>
        <authorList>
            <person name="Roach M.J."/>
            <person name="Johnson D.L."/>
            <person name="Bohlmann J."/>
            <person name="van Vuuren H.J."/>
            <person name="Jones S.J."/>
            <person name="Pretorius I.S."/>
            <person name="Schmidt S.A."/>
            <person name="Borneman A.R."/>
        </authorList>
    </citation>
    <scope>NUCLEOTIDE SEQUENCE [LARGE SCALE GENOMIC DNA]</scope>
    <source>
        <strain evidence="2">cv. Chardonnay</strain>
        <tissue evidence="1">Leaf</tissue>
    </source>
</reference>
<sequence length="175" mass="20338">MCTDSRFPGQKHIGTVCFLSFPFRFSIYDFAVDRVLRLGLNWWQSSYGGPRALHFLRMLRFALSTSLSPPNQQLQNDAVFYRYPLLSQSFIKTISALCCLMGKEDVSMKPWLEKGEYFSSKLGIWVPCSVSPLTSKMPEEGQKWLQEQWELESKVRMCSLHLARGIWELEFQFSS</sequence>
<evidence type="ECO:0000313" key="1">
    <source>
        <dbReference type="EMBL" id="RVX22163.1"/>
    </source>
</evidence>
<proteinExistence type="predicted"/>
<protein>
    <submittedName>
        <fullName evidence="1">Uncharacterized protein</fullName>
    </submittedName>
</protein>
<comment type="caution">
    <text evidence="1">The sequence shown here is derived from an EMBL/GenBank/DDBJ whole genome shotgun (WGS) entry which is preliminary data.</text>
</comment>
<accession>A0A438KLS6</accession>
<organism evidence="1 2">
    <name type="scientific">Vitis vinifera</name>
    <name type="common">Grape</name>
    <dbReference type="NCBI Taxonomy" id="29760"/>
    <lineage>
        <taxon>Eukaryota</taxon>
        <taxon>Viridiplantae</taxon>
        <taxon>Streptophyta</taxon>
        <taxon>Embryophyta</taxon>
        <taxon>Tracheophyta</taxon>
        <taxon>Spermatophyta</taxon>
        <taxon>Magnoliopsida</taxon>
        <taxon>eudicotyledons</taxon>
        <taxon>Gunneridae</taxon>
        <taxon>Pentapetalae</taxon>
        <taxon>rosids</taxon>
        <taxon>Vitales</taxon>
        <taxon>Vitaceae</taxon>
        <taxon>Viteae</taxon>
        <taxon>Vitis</taxon>
    </lineage>
</organism>
<dbReference type="AlphaFoldDB" id="A0A438KLS6"/>
<dbReference type="EMBL" id="QGNW01000004">
    <property type="protein sequence ID" value="RVX22163.1"/>
    <property type="molecule type" value="Genomic_DNA"/>
</dbReference>
<evidence type="ECO:0000313" key="2">
    <source>
        <dbReference type="Proteomes" id="UP000288805"/>
    </source>
</evidence>